<organism evidence="3 4">
    <name type="scientific">Halapricum salinum</name>
    <dbReference type="NCBI Taxonomy" id="1457250"/>
    <lineage>
        <taxon>Archaea</taxon>
        <taxon>Methanobacteriati</taxon>
        <taxon>Methanobacteriota</taxon>
        <taxon>Stenosarchaea group</taxon>
        <taxon>Halobacteria</taxon>
        <taxon>Halobacteriales</taxon>
        <taxon>Haloarculaceae</taxon>
        <taxon>Halapricum</taxon>
    </lineage>
</organism>
<dbReference type="OrthoDB" id="24613at2157"/>
<sequence length="150" mass="16200">MTQLTLIGTRLAEVGQTFVYQGPADACEGCPYRDQCLNLTEGRKYRVAAVRENASVLDCGVHDTGVQAVDVEPAPIQANVASKGAYAGSKATLPGPCPYTECPSHEYCEPAGAEFDEQYTIDEVLGEPPHDYCMLDRELTLVEFAPPKDA</sequence>
<dbReference type="PANTHER" id="PTHR40699:SF1">
    <property type="entry name" value="UPF0179 PROTEIN MJ1627"/>
    <property type="match status" value="1"/>
</dbReference>
<dbReference type="RefSeq" id="WP_049992416.1">
    <property type="nucleotide sequence ID" value="NZ_CP031310.1"/>
</dbReference>
<dbReference type="InterPro" id="IPR005369">
    <property type="entry name" value="UPF0179"/>
</dbReference>
<dbReference type="Pfam" id="PF03684">
    <property type="entry name" value="UPF0179"/>
    <property type="match status" value="1"/>
</dbReference>
<dbReference type="KEGG" id="hsn:DV733_13010"/>
<dbReference type="PANTHER" id="PTHR40699">
    <property type="entry name" value="UPF0179 PROTEIN MJ1627"/>
    <property type="match status" value="1"/>
</dbReference>
<reference evidence="3 4" key="1">
    <citation type="journal article" date="2019" name="Nat. Commun.">
        <title>A new type of DNA phosphorothioation-based antiviral system in archaea.</title>
        <authorList>
            <person name="Xiong L."/>
            <person name="Liu S."/>
            <person name="Chen S."/>
            <person name="Xiao Y."/>
            <person name="Zhu B."/>
            <person name="Gao Y."/>
            <person name="Zhang Y."/>
            <person name="Chen B."/>
            <person name="Luo J."/>
            <person name="Deng Z."/>
            <person name="Chen X."/>
            <person name="Wang L."/>
            <person name="Chen S."/>
        </authorList>
    </citation>
    <scope>NUCLEOTIDE SEQUENCE [LARGE SCALE GENOMIC DNA]</scope>
    <source>
        <strain evidence="3 4">CBA1105</strain>
    </source>
</reference>
<dbReference type="Proteomes" id="UP000296706">
    <property type="component" value="Chromosome"/>
</dbReference>
<dbReference type="EMBL" id="CP031310">
    <property type="protein sequence ID" value="QCC52087.1"/>
    <property type="molecule type" value="Genomic_DNA"/>
</dbReference>
<dbReference type="STRING" id="1457250.GCA_000755225_01460"/>
<comment type="similarity">
    <text evidence="1 2">Belongs to the UPF0179 family.</text>
</comment>
<dbReference type="GeneID" id="39848797"/>
<proteinExistence type="inferred from homology"/>
<protein>
    <recommendedName>
        <fullName evidence="2">UPF0179 protein DV733_13010</fullName>
    </recommendedName>
</protein>
<name>A0A4D6HH72_9EURY</name>
<dbReference type="PIRSF" id="PIRSF006595">
    <property type="entry name" value="UCP006595"/>
    <property type="match status" value="1"/>
</dbReference>
<keyword evidence="4" id="KW-1185">Reference proteome</keyword>
<evidence type="ECO:0000313" key="4">
    <source>
        <dbReference type="Proteomes" id="UP000296706"/>
    </source>
</evidence>
<dbReference type="HAMAP" id="MF_00498">
    <property type="entry name" value="UPF0179"/>
    <property type="match status" value="1"/>
</dbReference>
<accession>A0A4D6HH72</accession>
<evidence type="ECO:0000256" key="1">
    <source>
        <dbReference type="ARBA" id="ARBA00010824"/>
    </source>
</evidence>
<evidence type="ECO:0000313" key="3">
    <source>
        <dbReference type="EMBL" id="QCC52087.1"/>
    </source>
</evidence>
<gene>
    <name evidence="3" type="ORF">DV733_13010</name>
</gene>
<dbReference type="AlphaFoldDB" id="A0A4D6HH72"/>
<evidence type="ECO:0000256" key="2">
    <source>
        <dbReference type="HAMAP-Rule" id="MF_00498"/>
    </source>
</evidence>